<proteinExistence type="inferred from homology"/>
<accession>A0ABZ2Y7S7</accession>
<dbReference type="SUPFAM" id="SSF110849">
    <property type="entry name" value="ParB/Sulfiredoxin"/>
    <property type="match status" value="1"/>
</dbReference>
<evidence type="ECO:0000313" key="5">
    <source>
        <dbReference type="EMBL" id="WZL71377.1"/>
    </source>
</evidence>
<dbReference type="InterPro" id="IPR004437">
    <property type="entry name" value="ParB/RepB/Spo0J"/>
</dbReference>
<sequence>MVAKRGLGKGLSALISDLPEESTAGQVKIVPINEIEPNKEQPRKNFDEDKMEELSQSIKEHGIIQPLIVKKQGNFYVIVAGERRWRAARMAGLSEVPVIIQDYSNNEVMEISLIENLQREDLNPIEEAKAFETLINSFSLKQEEVAKRVGKSRSAIANTLRLLQLDESIQELLIHQSISEGHARALLALSNKADQIVVVDKILKDNISVRETEKLVKEILEKPKKKKKKEALSPIFKDIENKMKQILGTKVQITKGRKKGKIEIEYYSNDDLERIISLIQSIENRDLEVN</sequence>
<dbReference type="Pfam" id="PF23552">
    <property type="entry name" value="ParB_C"/>
    <property type="match status" value="1"/>
</dbReference>
<dbReference type="RefSeq" id="WP_341878322.1">
    <property type="nucleotide sequence ID" value="NZ_CP121687.1"/>
</dbReference>
<dbReference type="CDD" id="cd16393">
    <property type="entry name" value="SPO0J_N"/>
    <property type="match status" value="1"/>
</dbReference>
<keyword evidence="2" id="KW-0159">Chromosome partition</keyword>
<keyword evidence="3" id="KW-0238">DNA-binding</keyword>
<dbReference type="SUPFAM" id="SSF109709">
    <property type="entry name" value="KorB DNA-binding domain-like"/>
    <property type="match status" value="1"/>
</dbReference>
<dbReference type="PANTHER" id="PTHR33375">
    <property type="entry name" value="CHROMOSOME-PARTITIONING PROTEIN PARB-RELATED"/>
    <property type="match status" value="1"/>
</dbReference>
<dbReference type="InterPro" id="IPR050336">
    <property type="entry name" value="Chromosome_partition/occlusion"/>
</dbReference>
<evidence type="ECO:0000256" key="1">
    <source>
        <dbReference type="ARBA" id="ARBA00006295"/>
    </source>
</evidence>
<dbReference type="Gene3D" id="1.10.10.2830">
    <property type="match status" value="1"/>
</dbReference>
<dbReference type="NCBIfam" id="TIGR00180">
    <property type="entry name" value="parB_part"/>
    <property type="match status" value="1"/>
</dbReference>
<reference evidence="5 6" key="1">
    <citation type="submission" date="2023-03" db="EMBL/GenBank/DDBJ databases">
        <title>Novel Species.</title>
        <authorList>
            <person name="Ma S."/>
        </authorList>
    </citation>
    <scope>NUCLEOTIDE SEQUENCE [LARGE SCALE GENOMIC DNA]</scope>
    <source>
        <strain evidence="5 6">LIND6LT2</strain>
    </source>
</reference>
<dbReference type="PANTHER" id="PTHR33375:SF1">
    <property type="entry name" value="CHROMOSOME-PARTITIONING PROTEIN PARB-RELATED"/>
    <property type="match status" value="1"/>
</dbReference>
<gene>
    <name evidence="5" type="ORF">QBE51_09300</name>
</gene>
<dbReference type="InterPro" id="IPR041468">
    <property type="entry name" value="HTH_ParB/Spo0J"/>
</dbReference>
<dbReference type="EMBL" id="CP121687">
    <property type="protein sequence ID" value="WZL71377.1"/>
    <property type="molecule type" value="Genomic_DNA"/>
</dbReference>
<name>A0ABZ2Y7S7_9FIRM</name>
<dbReference type="InterPro" id="IPR003115">
    <property type="entry name" value="ParB_N"/>
</dbReference>
<evidence type="ECO:0000259" key="4">
    <source>
        <dbReference type="SMART" id="SM00470"/>
    </source>
</evidence>
<dbReference type="SMART" id="SM00470">
    <property type="entry name" value="ParB"/>
    <property type="match status" value="1"/>
</dbReference>
<dbReference type="Pfam" id="PF17762">
    <property type="entry name" value="HTH_ParB"/>
    <property type="match status" value="1"/>
</dbReference>
<protein>
    <submittedName>
        <fullName evidence="5">ParB/RepB/Spo0J family partition protein</fullName>
    </submittedName>
</protein>
<dbReference type="Gene3D" id="3.90.1530.30">
    <property type="match status" value="1"/>
</dbReference>
<comment type="similarity">
    <text evidence="1">Belongs to the ParB family.</text>
</comment>
<dbReference type="InterPro" id="IPR057240">
    <property type="entry name" value="ParB_dimer_C"/>
</dbReference>
<dbReference type="InterPro" id="IPR036086">
    <property type="entry name" value="ParB/Sulfiredoxin_sf"/>
</dbReference>
<organism evidence="5 6">
    <name type="scientific">Defluviitalea saccharophila</name>
    <dbReference type="NCBI Taxonomy" id="879970"/>
    <lineage>
        <taxon>Bacteria</taxon>
        <taxon>Bacillati</taxon>
        <taxon>Bacillota</taxon>
        <taxon>Clostridia</taxon>
        <taxon>Lachnospirales</taxon>
        <taxon>Defluviitaleaceae</taxon>
        <taxon>Defluviitalea</taxon>
    </lineage>
</organism>
<dbReference type="Proteomes" id="UP001486565">
    <property type="component" value="Chromosome"/>
</dbReference>
<evidence type="ECO:0000256" key="3">
    <source>
        <dbReference type="ARBA" id="ARBA00023125"/>
    </source>
</evidence>
<dbReference type="Pfam" id="PF02195">
    <property type="entry name" value="ParB_N"/>
    <property type="match status" value="1"/>
</dbReference>
<keyword evidence="6" id="KW-1185">Reference proteome</keyword>
<evidence type="ECO:0000313" key="6">
    <source>
        <dbReference type="Proteomes" id="UP001486565"/>
    </source>
</evidence>
<evidence type="ECO:0000256" key="2">
    <source>
        <dbReference type="ARBA" id="ARBA00022829"/>
    </source>
</evidence>
<feature type="domain" description="ParB-like N-terminal" evidence="4">
    <location>
        <begin position="28"/>
        <end position="117"/>
    </location>
</feature>